<feature type="compositionally biased region" description="Polar residues" evidence="1">
    <location>
        <begin position="109"/>
        <end position="133"/>
    </location>
</feature>
<dbReference type="PANTHER" id="PTHR21505:SF12">
    <property type="entry name" value="MADF DOMAIN-CONTAINING PROTEIN-RELATED"/>
    <property type="match status" value="1"/>
</dbReference>
<dbReference type="InterPro" id="IPR006578">
    <property type="entry name" value="MADF-dom"/>
</dbReference>
<organism evidence="3 4">
    <name type="scientific">Papilio xuthus</name>
    <name type="common">Asian swallowtail butterfly</name>
    <dbReference type="NCBI Taxonomy" id="66420"/>
    <lineage>
        <taxon>Eukaryota</taxon>
        <taxon>Metazoa</taxon>
        <taxon>Ecdysozoa</taxon>
        <taxon>Arthropoda</taxon>
        <taxon>Hexapoda</taxon>
        <taxon>Insecta</taxon>
        <taxon>Pterygota</taxon>
        <taxon>Neoptera</taxon>
        <taxon>Endopterygota</taxon>
        <taxon>Lepidoptera</taxon>
        <taxon>Glossata</taxon>
        <taxon>Ditrysia</taxon>
        <taxon>Papilionoidea</taxon>
        <taxon>Papilionidae</taxon>
        <taxon>Papilioninae</taxon>
        <taxon>Papilio</taxon>
    </lineage>
</organism>
<gene>
    <name evidence="3" type="ORF">RR46_13681</name>
</gene>
<dbReference type="EMBL" id="KQ459604">
    <property type="protein sequence ID" value="KPI92460.1"/>
    <property type="molecule type" value="Genomic_DNA"/>
</dbReference>
<dbReference type="PANTHER" id="PTHR21505">
    <property type="entry name" value="MADF DOMAIN-CONTAINING PROTEIN-RELATED"/>
    <property type="match status" value="1"/>
</dbReference>
<feature type="domain" description="MADF" evidence="2">
    <location>
        <begin position="13"/>
        <end position="101"/>
    </location>
</feature>
<dbReference type="Proteomes" id="UP000053268">
    <property type="component" value="Unassembled WGS sequence"/>
</dbReference>
<feature type="region of interest" description="Disordered" evidence="1">
    <location>
        <begin position="107"/>
        <end position="147"/>
    </location>
</feature>
<reference evidence="3 4" key="1">
    <citation type="journal article" date="2015" name="Nat. Commun.">
        <title>Outbred genome sequencing and CRISPR/Cas9 gene editing in butterflies.</title>
        <authorList>
            <person name="Li X."/>
            <person name="Fan D."/>
            <person name="Zhang W."/>
            <person name="Liu G."/>
            <person name="Zhang L."/>
            <person name="Zhao L."/>
            <person name="Fang X."/>
            <person name="Chen L."/>
            <person name="Dong Y."/>
            <person name="Chen Y."/>
            <person name="Ding Y."/>
            <person name="Zhao R."/>
            <person name="Feng M."/>
            <person name="Zhu Y."/>
            <person name="Feng Y."/>
            <person name="Jiang X."/>
            <person name="Zhu D."/>
            <person name="Xiang H."/>
            <person name="Feng X."/>
            <person name="Li S."/>
            <person name="Wang J."/>
            <person name="Zhang G."/>
            <person name="Kronforst M.R."/>
            <person name="Wang W."/>
        </authorList>
    </citation>
    <scope>NUCLEOTIDE SEQUENCE [LARGE SCALE GENOMIC DNA]</scope>
    <source>
        <strain evidence="3">Ya'a_city_454_Px</strain>
        <tissue evidence="3">Whole body</tissue>
    </source>
</reference>
<protein>
    <recommendedName>
        <fullName evidence="2">MADF domain-containing protein</fullName>
    </recommendedName>
</protein>
<dbReference type="PROSITE" id="PS51029">
    <property type="entry name" value="MADF"/>
    <property type="match status" value="1"/>
</dbReference>
<dbReference type="SMART" id="SM00595">
    <property type="entry name" value="MADF"/>
    <property type="match status" value="1"/>
</dbReference>
<accession>A0A194PMW0</accession>
<keyword evidence="4" id="KW-1185">Reference proteome</keyword>
<proteinExistence type="predicted"/>
<dbReference type="Pfam" id="PF10545">
    <property type="entry name" value="MADF_DNA_bdg"/>
    <property type="match status" value="1"/>
</dbReference>
<evidence type="ECO:0000259" key="2">
    <source>
        <dbReference type="PROSITE" id="PS51029"/>
    </source>
</evidence>
<dbReference type="AlphaFoldDB" id="A0A194PMW0"/>
<evidence type="ECO:0000256" key="1">
    <source>
        <dbReference type="SAM" id="MobiDB-lite"/>
    </source>
</evidence>
<name>A0A194PMW0_PAPXU</name>
<evidence type="ECO:0000313" key="4">
    <source>
        <dbReference type="Proteomes" id="UP000053268"/>
    </source>
</evidence>
<sequence>MKPRTWPAEEIKSLILSYESLPELWQVSNPDYKNRVKKSTAVDSLAEQFNTTAFEINRKLHNLRTQFNNELRKLRKKGTDENCGSNWEYFTSLKFLMPNIIPGNDTQDDLNSSFTNNILESPESTSVNTQSSRRTSKKRKNEDKSLDRTLNVSDKLDDAATFGDFVAAAIRNMRSDARKRELKRKIQRIILDIEEKDEADQYSVASVSSESCASSIFIKNSRKSRQRRSDSWQ</sequence>
<evidence type="ECO:0000313" key="3">
    <source>
        <dbReference type="EMBL" id="KPI92460.1"/>
    </source>
</evidence>